<gene>
    <name evidence="2" type="ORF">BP6252_10698</name>
</gene>
<feature type="compositionally biased region" description="Basic and acidic residues" evidence="1">
    <location>
        <begin position="1"/>
        <end position="10"/>
    </location>
</feature>
<evidence type="ECO:0000313" key="3">
    <source>
        <dbReference type="Proteomes" id="UP000256645"/>
    </source>
</evidence>
<evidence type="ECO:0000256" key="1">
    <source>
        <dbReference type="SAM" id="MobiDB-lite"/>
    </source>
</evidence>
<organism evidence="2 3">
    <name type="scientific">Coleophoma cylindrospora</name>
    <dbReference type="NCBI Taxonomy" id="1849047"/>
    <lineage>
        <taxon>Eukaryota</taxon>
        <taxon>Fungi</taxon>
        <taxon>Dikarya</taxon>
        <taxon>Ascomycota</taxon>
        <taxon>Pezizomycotina</taxon>
        <taxon>Leotiomycetes</taxon>
        <taxon>Helotiales</taxon>
        <taxon>Dermateaceae</taxon>
        <taxon>Coleophoma</taxon>
    </lineage>
</organism>
<dbReference type="AlphaFoldDB" id="A0A3D8QTE3"/>
<feature type="region of interest" description="Disordered" evidence="1">
    <location>
        <begin position="1"/>
        <end position="81"/>
    </location>
</feature>
<comment type="caution">
    <text evidence="2">The sequence shown here is derived from an EMBL/GenBank/DDBJ whole genome shotgun (WGS) entry which is preliminary data.</text>
</comment>
<evidence type="ECO:0000313" key="2">
    <source>
        <dbReference type="EMBL" id="RDW65047.1"/>
    </source>
</evidence>
<reference evidence="2 3" key="1">
    <citation type="journal article" date="2018" name="IMA Fungus">
        <title>IMA Genome-F 9: Draft genome sequence of Annulohypoxylon stygium, Aspergillus mulundensis, Berkeleyomyces basicola (syn. Thielaviopsis basicola), Ceratocystis smalleyi, two Cercospora beticola strains, Coleophoma cylindrospora, Fusarium fracticaudum, Phialophora cf. hyalina, and Morchella septimelata.</title>
        <authorList>
            <person name="Wingfield B.D."/>
            <person name="Bills G.F."/>
            <person name="Dong Y."/>
            <person name="Huang W."/>
            <person name="Nel W.J."/>
            <person name="Swalarsk-Parry B.S."/>
            <person name="Vaghefi N."/>
            <person name="Wilken P.M."/>
            <person name="An Z."/>
            <person name="de Beer Z.W."/>
            <person name="De Vos L."/>
            <person name="Chen L."/>
            <person name="Duong T.A."/>
            <person name="Gao Y."/>
            <person name="Hammerbacher A."/>
            <person name="Kikkert J.R."/>
            <person name="Li Y."/>
            <person name="Li H."/>
            <person name="Li K."/>
            <person name="Li Q."/>
            <person name="Liu X."/>
            <person name="Ma X."/>
            <person name="Naidoo K."/>
            <person name="Pethybridge S.J."/>
            <person name="Sun J."/>
            <person name="Steenkamp E.T."/>
            <person name="van der Nest M.A."/>
            <person name="van Wyk S."/>
            <person name="Wingfield M.J."/>
            <person name="Xiong C."/>
            <person name="Yue Q."/>
            <person name="Zhang X."/>
        </authorList>
    </citation>
    <scope>NUCLEOTIDE SEQUENCE [LARGE SCALE GENOMIC DNA]</scope>
    <source>
        <strain evidence="2 3">BP6252</strain>
    </source>
</reference>
<accession>A0A3D8QTE3</accession>
<dbReference type="EMBL" id="PDLM01000012">
    <property type="protein sequence ID" value="RDW65047.1"/>
    <property type="molecule type" value="Genomic_DNA"/>
</dbReference>
<sequence>MSSGGEELKHRGTRGRRRGEDGNVLMLMMTIEMGAPARASDEMTMDPRNNAKRDKREQPRADGEAIRAKRSDGKGTPDPVASTVDRVAAVIEQTRLVRHKSSFIVDLPFRVGSNVPFGPGRTYDEGPVTPTGIAEFSPGLL</sequence>
<proteinExistence type="predicted"/>
<name>A0A3D8QTE3_9HELO</name>
<dbReference type="Proteomes" id="UP000256645">
    <property type="component" value="Unassembled WGS sequence"/>
</dbReference>
<protein>
    <submittedName>
        <fullName evidence="2">Uncharacterized protein</fullName>
    </submittedName>
</protein>
<feature type="compositionally biased region" description="Basic and acidic residues" evidence="1">
    <location>
        <begin position="49"/>
        <end position="75"/>
    </location>
</feature>
<feature type="region of interest" description="Disordered" evidence="1">
    <location>
        <begin position="122"/>
        <end position="141"/>
    </location>
</feature>
<keyword evidence="3" id="KW-1185">Reference proteome</keyword>